<organism evidence="1 2">
    <name type="scientific">Heliobacterium modesticaldum (strain ATCC 51547 / Ice1)</name>
    <dbReference type="NCBI Taxonomy" id="498761"/>
    <lineage>
        <taxon>Bacteria</taxon>
        <taxon>Bacillati</taxon>
        <taxon>Bacillota</taxon>
        <taxon>Clostridia</taxon>
        <taxon>Eubacteriales</taxon>
        <taxon>Heliobacteriaceae</taxon>
        <taxon>Heliomicrobium</taxon>
    </lineage>
</organism>
<name>B0TD78_HELMI</name>
<accession>B0TD78</accession>
<proteinExistence type="predicted"/>
<keyword evidence="2" id="KW-1185">Reference proteome</keyword>
<dbReference type="EMBL" id="CP000930">
    <property type="protein sequence ID" value="ABZ84119.1"/>
    <property type="molecule type" value="Genomic_DNA"/>
</dbReference>
<dbReference type="HOGENOM" id="CLU_3271014_0_0_9"/>
<evidence type="ECO:0000313" key="1">
    <source>
        <dbReference type="EMBL" id="ABZ84119.1"/>
    </source>
</evidence>
<gene>
    <name evidence="1" type="ORF">HM1_1547</name>
</gene>
<evidence type="ECO:0000313" key="2">
    <source>
        <dbReference type="Proteomes" id="UP000008550"/>
    </source>
</evidence>
<dbReference type="AlphaFoldDB" id="B0TD78"/>
<reference evidence="1 2" key="1">
    <citation type="journal article" date="2008" name="J. Bacteriol.">
        <title>The genome of Heliobacterium modesticaldum, a phototrophic representative of the Firmicutes containing the simplest photosynthetic apparatus.</title>
        <authorList>
            <person name="Sattley W.M."/>
            <person name="Madigan M.T."/>
            <person name="Swingley W.D."/>
            <person name="Cheung P.C."/>
            <person name="Clocksin K.M."/>
            <person name="Conrad A.L."/>
            <person name="Dejesa L.C."/>
            <person name="Honchak B.M."/>
            <person name="Jung D.O."/>
            <person name="Karbach L.E."/>
            <person name="Kurdoglu A."/>
            <person name="Lahiri S."/>
            <person name="Mastrian S.D."/>
            <person name="Page L.E."/>
            <person name="Taylor H.L."/>
            <person name="Wang Z.T."/>
            <person name="Raymond J."/>
            <person name="Chen M."/>
            <person name="Blankenship R.E."/>
            <person name="Touchman J.W."/>
        </authorList>
    </citation>
    <scope>NUCLEOTIDE SEQUENCE [LARGE SCALE GENOMIC DNA]</scope>
    <source>
        <strain evidence="2">ATCC 51547 / Ice1</strain>
    </source>
</reference>
<sequence length="41" mass="4834">MSPNVQIPFRDKQESGVFVERLTYVTSFLRQTTFLLRGSRQ</sequence>
<protein>
    <submittedName>
        <fullName evidence="1">Uncharacterized protein</fullName>
    </submittedName>
</protein>
<dbReference type="KEGG" id="hmo:HM1_1547"/>
<dbReference type="Proteomes" id="UP000008550">
    <property type="component" value="Chromosome"/>
</dbReference>